<keyword evidence="1 2" id="KW-0694">RNA-binding</keyword>
<dbReference type="SUPFAM" id="SSF54928">
    <property type="entry name" value="RNA-binding domain, RBD"/>
    <property type="match status" value="1"/>
</dbReference>
<dbReference type="EMBL" id="JAXCGZ010022702">
    <property type="protein sequence ID" value="KAK7026703.1"/>
    <property type="molecule type" value="Genomic_DNA"/>
</dbReference>
<keyword evidence="5" id="KW-1185">Reference proteome</keyword>
<dbReference type="CDD" id="cd00590">
    <property type="entry name" value="RRM_SF"/>
    <property type="match status" value="1"/>
</dbReference>
<reference evidence="4 5" key="1">
    <citation type="submission" date="2023-11" db="EMBL/GenBank/DDBJ databases">
        <title>Halocaridina rubra genome assembly.</title>
        <authorList>
            <person name="Smith C."/>
        </authorList>
    </citation>
    <scope>NUCLEOTIDE SEQUENCE [LARGE SCALE GENOMIC DNA]</scope>
    <source>
        <strain evidence="4">EP-1</strain>
        <tissue evidence="4">Whole</tissue>
    </source>
</reference>
<dbReference type="InterPro" id="IPR057652">
    <property type="entry name" value="DSRM_RDM1"/>
</dbReference>
<feature type="domain" description="RRM" evidence="3">
    <location>
        <begin position="17"/>
        <end position="100"/>
    </location>
</feature>
<dbReference type="GO" id="GO:0006302">
    <property type="term" value="P:double-strand break repair"/>
    <property type="evidence" value="ECO:0007669"/>
    <property type="project" value="UniProtKB-ARBA"/>
</dbReference>
<dbReference type="PROSITE" id="PS50102">
    <property type="entry name" value="RRM"/>
    <property type="match status" value="1"/>
</dbReference>
<dbReference type="GO" id="GO:0005730">
    <property type="term" value="C:nucleolus"/>
    <property type="evidence" value="ECO:0007669"/>
    <property type="project" value="TreeGrafter"/>
</dbReference>
<evidence type="ECO:0000256" key="2">
    <source>
        <dbReference type="PROSITE-ProRule" id="PRU00176"/>
    </source>
</evidence>
<dbReference type="InterPro" id="IPR000504">
    <property type="entry name" value="RRM_dom"/>
</dbReference>
<gene>
    <name evidence="4" type="ORF">SK128_019310</name>
</gene>
<dbReference type="GO" id="GO:0003723">
    <property type="term" value="F:RNA binding"/>
    <property type="evidence" value="ECO:0007669"/>
    <property type="project" value="UniProtKB-UniRule"/>
</dbReference>
<evidence type="ECO:0000313" key="4">
    <source>
        <dbReference type="EMBL" id="KAK7026703.1"/>
    </source>
</evidence>
<dbReference type="Gene3D" id="3.30.390.80">
    <property type="entry name" value="DNA repair protein Rad52/59/22"/>
    <property type="match status" value="1"/>
</dbReference>
<dbReference type="Proteomes" id="UP001381693">
    <property type="component" value="Unassembled WGS sequence"/>
</dbReference>
<comment type="caution">
    <text evidence="4">The sequence shown here is derived from an EMBL/GenBank/DDBJ whole genome shotgun (WGS) entry which is preliminary data.</text>
</comment>
<organism evidence="4 5">
    <name type="scientific">Halocaridina rubra</name>
    <name type="common">Hawaiian red shrimp</name>
    <dbReference type="NCBI Taxonomy" id="373956"/>
    <lineage>
        <taxon>Eukaryota</taxon>
        <taxon>Metazoa</taxon>
        <taxon>Ecdysozoa</taxon>
        <taxon>Arthropoda</taxon>
        <taxon>Crustacea</taxon>
        <taxon>Multicrustacea</taxon>
        <taxon>Malacostraca</taxon>
        <taxon>Eumalacostraca</taxon>
        <taxon>Eucarida</taxon>
        <taxon>Decapoda</taxon>
        <taxon>Pleocyemata</taxon>
        <taxon>Caridea</taxon>
        <taxon>Atyoidea</taxon>
        <taxon>Atyidae</taxon>
        <taxon>Halocaridina</taxon>
    </lineage>
</organism>
<dbReference type="Pfam" id="PF25517">
    <property type="entry name" value="DSRM_RDM1"/>
    <property type="match status" value="1"/>
</dbReference>
<protein>
    <recommendedName>
        <fullName evidence="3">RRM domain-containing protein</fullName>
    </recommendedName>
</protein>
<dbReference type="InterPro" id="IPR035979">
    <property type="entry name" value="RBD_domain_sf"/>
</dbReference>
<dbReference type="AlphaFoldDB" id="A0AAN8ZPM3"/>
<dbReference type="InterPro" id="IPR042525">
    <property type="entry name" value="Rad52_Rad59_Rad22_sf"/>
</dbReference>
<sequence>MEDVELIPFEVPCDYGHKIYIPTIKWPGSSEELEIELDRLFSEFGLIYCITARATSEDESEKSWYAYITYYSRRGASAAIQHNGKVILDHKNLKIRKVPCPRPHKKVKLSIGKSQELLTYYFGFNCLTSEIVFMEKETANEEPDTVQYLCMLRVKMPKEGLSSEGLGISKLPYDSKSPQTRGMTYQCAQKFAYHAAMKSALSKYIIIILGNGKVTVEVDTTQHDPLLYDPAWDNPLIKVRDINFDPEEEEECADLDDMSEEQLEELLNQPV</sequence>
<dbReference type="SUPFAM" id="SSF54768">
    <property type="entry name" value="dsRNA-binding domain-like"/>
    <property type="match status" value="1"/>
</dbReference>
<name>A0AAN8ZPM3_HALRR</name>
<dbReference type="PANTHER" id="PTHR31164:SF1">
    <property type="entry name" value="RAD52 MOTIF-CONTAINING PROTEIN 1"/>
    <property type="match status" value="1"/>
</dbReference>
<evidence type="ECO:0000256" key="1">
    <source>
        <dbReference type="ARBA" id="ARBA00022884"/>
    </source>
</evidence>
<dbReference type="GO" id="GO:0006310">
    <property type="term" value="P:DNA recombination"/>
    <property type="evidence" value="ECO:0007669"/>
    <property type="project" value="UniProtKB-ARBA"/>
</dbReference>
<proteinExistence type="predicted"/>
<dbReference type="InterPro" id="IPR040224">
    <property type="entry name" value="RDM1"/>
</dbReference>
<accession>A0AAN8ZPM3</accession>
<evidence type="ECO:0000259" key="3">
    <source>
        <dbReference type="PROSITE" id="PS50102"/>
    </source>
</evidence>
<dbReference type="PANTHER" id="PTHR31164">
    <property type="entry name" value="RAD52 MOTIF-CONTAINING PROTEIN 1"/>
    <property type="match status" value="1"/>
</dbReference>
<evidence type="ECO:0000313" key="5">
    <source>
        <dbReference type="Proteomes" id="UP001381693"/>
    </source>
</evidence>